<comment type="caution">
    <text evidence="1">The sequence shown here is derived from an EMBL/GenBank/DDBJ whole genome shotgun (WGS) entry which is preliminary data.</text>
</comment>
<organism evidence="1 2">
    <name type="scientific">Brassica rapa subsp. trilocularis</name>
    <dbReference type="NCBI Taxonomy" id="1813537"/>
    <lineage>
        <taxon>Eukaryota</taxon>
        <taxon>Viridiplantae</taxon>
        <taxon>Streptophyta</taxon>
        <taxon>Embryophyta</taxon>
        <taxon>Tracheophyta</taxon>
        <taxon>Spermatophyta</taxon>
        <taxon>Magnoliopsida</taxon>
        <taxon>eudicotyledons</taxon>
        <taxon>Gunneridae</taxon>
        <taxon>Pentapetalae</taxon>
        <taxon>rosids</taxon>
        <taxon>malvids</taxon>
        <taxon>Brassicales</taxon>
        <taxon>Brassicaceae</taxon>
        <taxon>Brassiceae</taxon>
        <taxon>Brassica</taxon>
    </lineage>
</organism>
<keyword evidence="2" id="KW-1185">Reference proteome</keyword>
<dbReference type="Proteomes" id="UP000823674">
    <property type="component" value="Chromosome A09"/>
</dbReference>
<accession>A0ABQ7LIF0</accession>
<reference evidence="1 2" key="1">
    <citation type="submission" date="2021-03" db="EMBL/GenBank/DDBJ databases">
        <authorList>
            <person name="King G.J."/>
            <person name="Bancroft I."/>
            <person name="Baten A."/>
            <person name="Bloomfield J."/>
            <person name="Borpatragohain P."/>
            <person name="He Z."/>
            <person name="Irish N."/>
            <person name="Irwin J."/>
            <person name="Liu K."/>
            <person name="Mauleon R.P."/>
            <person name="Moore J."/>
            <person name="Morris R."/>
            <person name="Ostergaard L."/>
            <person name="Wang B."/>
            <person name="Wells R."/>
        </authorList>
    </citation>
    <scope>NUCLEOTIDE SEQUENCE [LARGE SCALE GENOMIC DNA]</scope>
    <source>
        <strain evidence="1">R-o-18</strain>
        <tissue evidence="1">Leaf</tissue>
    </source>
</reference>
<evidence type="ECO:0000313" key="1">
    <source>
        <dbReference type="EMBL" id="KAG5385011.1"/>
    </source>
</evidence>
<dbReference type="EMBL" id="JADBGQ010000008">
    <property type="protein sequence ID" value="KAG5385011.1"/>
    <property type="molecule type" value="Genomic_DNA"/>
</dbReference>
<sequence length="77" mass="8650">MIKHLFPLQIGVICGVDHEEPRKPFLEVLRYLQNCNTILRNDGFTSSPYAFAEPCFINMPCNYAGKIIGSEPTSCLS</sequence>
<gene>
    <name evidence="1" type="primary">A09g513200.1_BraROA</name>
    <name evidence="1" type="ORF">IGI04_036481</name>
</gene>
<protein>
    <submittedName>
        <fullName evidence="1">Uncharacterized protein</fullName>
    </submittedName>
</protein>
<name>A0ABQ7LIF0_BRACM</name>
<proteinExistence type="predicted"/>
<evidence type="ECO:0000313" key="2">
    <source>
        <dbReference type="Proteomes" id="UP000823674"/>
    </source>
</evidence>